<dbReference type="InterPro" id="IPR009799">
    <property type="entry name" value="EthD_dom"/>
</dbReference>
<evidence type="ECO:0000313" key="3">
    <source>
        <dbReference type="Proteomes" id="UP000432350"/>
    </source>
</evidence>
<evidence type="ECO:0000313" key="2">
    <source>
        <dbReference type="EMBL" id="VXC89508.1"/>
    </source>
</evidence>
<dbReference type="NCBIfam" id="TIGR02118">
    <property type="entry name" value="EthD family reductase"/>
    <property type="match status" value="1"/>
</dbReference>
<dbReference type="SUPFAM" id="SSF54909">
    <property type="entry name" value="Dimeric alpha+beta barrel"/>
    <property type="match status" value="1"/>
</dbReference>
<dbReference type="InterPro" id="IPR011008">
    <property type="entry name" value="Dimeric_a/b-barrel"/>
</dbReference>
<evidence type="ECO:0000256" key="1">
    <source>
        <dbReference type="SAM" id="SignalP"/>
    </source>
</evidence>
<dbReference type="PANTHER" id="PTHR40260">
    <property type="entry name" value="BLR8190 PROTEIN"/>
    <property type="match status" value="1"/>
</dbReference>
<dbReference type="Gene3D" id="3.30.70.100">
    <property type="match status" value="1"/>
</dbReference>
<reference evidence="2 3" key="1">
    <citation type="submission" date="2019-10" db="EMBL/GenBank/DDBJ databases">
        <authorList>
            <person name="Karimi E."/>
        </authorList>
    </citation>
    <scope>NUCLEOTIDE SEQUENCE [LARGE SCALE GENOMIC DNA]</scope>
    <source>
        <strain evidence="2">Sphingobacterium sp. 8BC</strain>
    </source>
</reference>
<organism evidence="2 3">
    <name type="scientific">Sphingobacterium multivorum</name>
    <dbReference type="NCBI Taxonomy" id="28454"/>
    <lineage>
        <taxon>Bacteria</taxon>
        <taxon>Pseudomonadati</taxon>
        <taxon>Bacteroidota</taxon>
        <taxon>Sphingobacteriia</taxon>
        <taxon>Sphingobacteriales</taxon>
        <taxon>Sphingobacteriaceae</taxon>
        <taxon>Sphingobacterium</taxon>
    </lineage>
</organism>
<dbReference type="RefSeq" id="WP_083295884.1">
    <property type="nucleotide sequence ID" value="NZ_CP068086.1"/>
</dbReference>
<feature type="signal peptide" evidence="1">
    <location>
        <begin position="1"/>
        <end position="24"/>
    </location>
</feature>
<name>A0A654CBZ9_SPHMU</name>
<sequence>MKTKIILVMVLITMLLGFQCNVKADPPFHKKGMIRVSIFYRNGPGKTFDWDYYLSKHIALVKKVYGKALKGVTIDKGLSGRSSAEGPIYLAICHLYFDAVAAYQDPLKENGKKFAEDFPKYTNIAPEVQISEVIQ</sequence>
<dbReference type="GO" id="GO:0016491">
    <property type="term" value="F:oxidoreductase activity"/>
    <property type="evidence" value="ECO:0007669"/>
    <property type="project" value="InterPro"/>
</dbReference>
<dbReference type="PANTHER" id="PTHR40260:SF2">
    <property type="entry name" value="BLR8190 PROTEIN"/>
    <property type="match status" value="1"/>
</dbReference>
<dbReference type="AlphaFoldDB" id="A0A654CBZ9"/>
<dbReference type="Proteomes" id="UP000432350">
    <property type="component" value="Unassembled WGS sequence"/>
</dbReference>
<gene>
    <name evidence="2" type="ORF">SPHINGO8BC_50723</name>
</gene>
<keyword evidence="1" id="KW-0732">Signal</keyword>
<dbReference type="EMBL" id="CABWMV010000024">
    <property type="protein sequence ID" value="VXC89508.1"/>
    <property type="molecule type" value="Genomic_DNA"/>
</dbReference>
<accession>A0A654CBZ9</accession>
<proteinExistence type="predicted"/>
<protein>
    <submittedName>
        <fullName evidence="2">EthD family reductase</fullName>
    </submittedName>
</protein>
<feature type="chain" id="PRO_5024840872" evidence="1">
    <location>
        <begin position="25"/>
        <end position="135"/>
    </location>
</feature>